<keyword evidence="2" id="KW-0255">Endonuclease</keyword>
<dbReference type="PROSITE" id="PS50830">
    <property type="entry name" value="TNASE_3"/>
    <property type="match status" value="1"/>
</dbReference>
<feature type="transmembrane region" description="Helical" evidence="5">
    <location>
        <begin position="6"/>
        <end position="32"/>
    </location>
</feature>
<accession>A0A4V2DP75</accession>
<dbReference type="EMBL" id="SGSU01000014">
    <property type="protein sequence ID" value="RZG65684.1"/>
    <property type="molecule type" value="Genomic_DNA"/>
</dbReference>
<dbReference type="PANTHER" id="PTHR12302:SF3">
    <property type="entry name" value="SERINE_THREONINE-PROTEIN KINASE 31"/>
    <property type="match status" value="1"/>
</dbReference>
<gene>
    <name evidence="7" type="ORF">EXE25_12625</name>
</gene>
<keyword evidence="1" id="KW-0540">Nuclease</keyword>
<dbReference type="AlphaFoldDB" id="A0A4V2DP75"/>
<dbReference type="PROSITE" id="PS01284">
    <property type="entry name" value="TNASE_2"/>
    <property type="match status" value="1"/>
</dbReference>
<evidence type="ECO:0000256" key="3">
    <source>
        <dbReference type="ARBA" id="ARBA00022801"/>
    </source>
</evidence>
<proteinExistence type="predicted"/>
<keyword evidence="3" id="KW-0378">Hydrolase</keyword>
<evidence type="ECO:0000256" key="1">
    <source>
        <dbReference type="ARBA" id="ARBA00022722"/>
    </source>
</evidence>
<dbReference type="SUPFAM" id="SSF50199">
    <property type="entry name" value="Staphylococcal nuclease"/>
    <property type="match status" value="1"/>
</dbReference>
<dbReference type="InterPro" id="IPR002071">
    <property type="entry name" value="Thermonucl_AS"/>
</dbReference>
<dbReference type="STRING" id="202951.GCA_001485025_00766"/>
<feature type="region of interest" description="Disordered" evidence="4">
    <location>
        <begin position="154"/>
        <end position="184"/>
    </location>
</feature>
<evidence type="ECO:0000313" key="7">
    <source>
        <dbReference type="EMBL" id="RZG65684.1"/>
    </source>
</evidence>
<evidence type="ECO:0000256" key="4">
    <source>
        <dbReference type="SAM" id="MobiDB-lite"/>
    </source>
</evidence>
<organism evidence="7 8">
    <name type="scientific">Acinetobacter bouvetii</name>
    <dbReference type="NCBI Taxonomy" id="202951"/>
    <lineage>
        <taxon>Bacteria</taxon>
        <taxon>Pseudomonadati</taxon>
        <taxon>Pseudomonadota</taxon>
        <taxon>Gammaproteobacteria</taxon>
        <taxon>Moraxellales</taxon>
        <taxon>Moraxellaceae</taxon>
        <taxon>Acinetobacter</taxon>
    </lineage>
</organism>
<dbReference type="Pfam" id="PF00565">
    <property type="entry name" value="SNase"/>
    <property type="match status" value="1"/>
</dbReference>
<comment type="caution">
    <text evidence="7">The sequence shown here is derived from an EMBL/GenBank/DDBJ whole genome shotgun (WGS) entry which is preliminary data.</text>
</comment>
<feature type="compositionally biased region" description="Basic and acidic residues" evidence="4">
    <location>
        <begin position="167"/>
        <end position="184"/>
    </location>
</feature>
<dbReference type="Proteomes" id="UP000293483">
    <property type="component" value="Unassembled WGS sequence"/>
</dbReference>
<feature type="domain" description="TNase-like" evidence="6">
    <location>
        <begin position="43"/>
        <end position="170"/>
    </location>
</feature>
<evidence type="ECO:0000313" key="8">
    <source>
        <dbReference type="Proteomes" id="UP000293483"/>
    </source>
</evidence>
<keyword evidence="5" id="KW-0812">Transmembrane</keyword>
<dbReference type="GO" id="GO:0016787">
    <property type="term" value="F:hydrolase activity"/>
    <property type="evidence" value="ECO:0007669"/>
    <property type="project" value="UniProtKB-KW"/>
</dbReference>
<dbReference type="RefSeq" id="WP_130146838.1">
    <property type="nucleotide sequence ID" value="NZ_SGSU01000014.1"/>
</dbReference>
<sequence length="184" mass="21842">MLENLSPGWLIGLGISLCLIALFLFHKLYVFLTELFRPFKKGKSYWCRVIAVSDGDTLTCTRLNVRRSQTKLRFAYVDAPESTQSYGKESQRVVKTMVYKKLVRVKITDIDRYGRCVGVIYRYRRNVNEEMVKRGAAWVYEEYIRDKKQLQHMKSLQDTAKKQKKGLWKDSRPMRPKEYRKLNK</sequence>
<evidence type="ECO:0000256" key="5">
    <source>
        <dbReference type="SAM" id="Phobius"/>
    </source>
</evidence>
<dbReference type="Gene3D" id="2.40.50.90">
    <property type="match status" value="1"/>
</dbReference>
<evidence type="ECO:0000259" key="6">
    <source>
        <dbReference type="PROSITE" id="PS50830"/>
    </source>
</evidence>
<evidence type="ECO:0000256" key="2">
    <source>
        <dbReference type="ARBA" id="ARBA00022759"/>
    </source>
</evidence>
<keyword evidence="5" id="KW-1133">Transmembrane helix</keyword>
<name>A0A4V2DP75_9GAMM</name>
<keyword evidence="5" id="KW-0472">Membrane</keyword>
<dbReference type="PANTHER" id="PTHR12302">
    <property type="entry name" value="EBNA2 BINDING PROTEIN P100"/>
    <property type="match status" value="1"/>
</dbReference>
<dbReference type="InterPro" id="IPR016071">
    <property type="entry name" value="Staphylococal_nuclease_OB-fold"/>
</dbReference>
<protein>
    <submittedName>
        <fullName evidence="7">Nuclease</fullName>
    </submittedName>
</protein>
<dbReference type="SMART" id="SM00318">
    <property type="entry name" value="SNc"/>
    <property type="match status" value="1"/>
</dbReference>
<dbReference type="InterPro" id="IPR035437">
    <property type="entry name" value="SNase_OB-fold_sf"/>
</dbReference>
<dbReference type="GO" id="GO:0003676">
    <property type="term" value="F:nucleic acid binding"/>
    <property type="evidence" value="ECO:0007669"/>
    <property type="project" value="InterPro"/>
</dbReference>
<reference evidence="7 8" key="1">
    <citation type="submission" date="2019-02" db="EMBL/GenBank/DDBJ databases">
        <title>The Batch Genome Submission of Acinetobacter spp. strains.</title>
        <authorList>
            <person name="Qin J."/>
            <person name="Hu Y."/>
            <person name="Ye H."/>
            <person name="Wei L."/>
            <person name="Feng Y."/>
            <person name="Zong Z."/>
        </authorList>
    </citation>
    <scope>NUCLEOTIDE SEQUENCE [LARGE SCALE GENOMIC DNA]</scope>
    <source>
        <strain evidence="7 8">WCHABo060081</strain>
    </source>
</reference>
<dbReference type="GO" id="GO:0004519">
    <property type="term" value="F:endonuclease activity"/>
    <property type="evidence" value="ECO:0007669"/>
    <property type="project" value="UniProtKB-KW"/>
</dbReference>